<dbReference type="EMBL" id="AAHNIA010000001">
    <property type="protein sequence ID" value="EBY1700510.1"/>
    <property type="molecule type" value="Genomic_DNA"/>
</dbReference>
<dbReference type="Proteomes" id="UP000885258">
    <property type="component" value="Unassembled WGS sequence"/>
</dbReference>
<dbReference type="EMBL" id="AAKVET010000004">
    <property type="protein sequence ID" value="ECW0639688.1"/>
    <property type="molecule type" value="Genomic_DNA"/>
</dbReference>
<dbReference type="Proteomes" id="UP000338496">
    <property type="component" value="Unassembled WGS sequence"/>
</dbReference>
<dbReference type="SUPFAM" id="SSF46785">
    <property type="entry name" value="Winged helix' DNA-binding domain"/>
    <property type="match status" value="1"/>
</dbReference>
<gene>
    <name evidence="11" type="primary">allR</name>
    <name evidence="21" type="ORF">AAB27_01915</name>
    <name evidence="27" type="ORF">AU613_15460</name>
    <name evidence="23" type="ORF">AVC05_11795</name>
    <name evidence="20" type="ORF">B1P38_20140</name>
    <name evidence="18" type="ORF">CE70_11085</name>
    <name evidence="24" type="ORF">CFF59_10005</name>
    <name evidence="16" type="ORF">D5Y28_01190</name>
    <name evidence="26" type="ORF">DD95_23035</name>
    <name evidence="12" type="ORF">DMO92_01220</name>
    <name evidence="13" type="ORF">DPF41_18710</name>
    <name evidence="14" type="ORF">DPS76_05575</name>
    <name evidence="28" type="ORF">DRM14_04585</name>
    <name evidence="15" type="ORF">DU071_00825</name>
    <name evidence="19" type="ORF">E0935_11420</name>
    <name evidence="17" type="ORF">EER35_00815</name>
    <name evidence="22" type="ORF">F3R12_07405</name>
    <name evidence="25" type="ORF">GB466_08100</name>
    <name evidence="11" type="ORF">SE14_00599</name>
</gene>
<evidence type="ECO:0000313" key="22">
    <source>
        <dbReference type="EMBL" id="ECW0639688.1"/>
    </source>
</evidence>
<reference evidence="11 29" key="2">
    <citation type="journal article" date="2015" name="Genome Announc.">
        <title>Complete Genome Sequencing of a Multidrug-Resistant and Human-Invasive Salmonella enterica Serovar Typhimurium Strain of the Emerging Sequence Type 213 Genotype.</title>
        <authorList>
            <person name="Calva E."/>
            <person name="Silva C."/>
            <person name="Zaidi M.B."/>
            <person name="Sanchez-Flores A."/>
            <person name="Estrada K."/>
            <person name="Silva G.G."/>
            <person name="Soto-Jimenez L.M."/>
            <person name="Wiesner M."/>
            <person name="Fernandez-Mora M."/>
            <person name="Edwards R.A."/>
            <person name="Vinuesa P."/>
        </authorList>
    </citation>
    <scope>NUCLEOTIDE SEQUENCE [LARGE SCALE GENOMIC DNA]</scope>
    <source>
        <strain evidence="11 29">YU39</strain>
    </source>
</reference>
<dbReference type="eggNOG" id="COG1414">
    <property type="taxonomic scope" value="Bacteria"/>
</dbReference>
<dbReference type="GO" id="GO:0045892">
    <property type="term" value="P:negative regulation of DNA-templated transcription"/>
    <property type="evidence" value="ECO:0007669"/>
    <property type="project" value="TreeGrafter"/>
</dbReference>
<evidence type="ECO:0000313" key="17">
    <source>
        <dbReference type="EMBL" id="EBZ6919539.1"/>
    </source>
</evidence>
<feature type="region of interest" description="Disordered" evidence="8">
    <location>
        <begin position="1"/>
        <end position="20"/>
    </location>
</feature>
<protein>
    <recommendedName>
        <fullName evidence="5">HTH-type transcriptional repressor AllR</fullName>
    </recommendedName>
    <alternativeName>
        <fullName evidence="6">Negative regulator of allantoin and glyoxylate utilization operons</fullName>
    </alternativeName>
</protein>
<dbReference type="EMBL" id="AAIGQE010000006">
    <property type="protein sequence ID" value="ECE0295709.1"/>
    <property type="molecule type" value="Genomic_DNA"/>
</dbReference>
<dbReference type="Proteomes" id="UP000839914">
    <property type="component" value="Unassembled WGS sequence"/>
</dbReference>
<proteinExistence type="predicted"/>
<evidence type="ECO:0000313" key="23">
    <source>
        <dbReference type="EMBL" id="ECY5341913.1"/>
    </source>
</evidence>
<evidence type="ECO:0000313" key="16">
    <source>
        <dbReference type="EMBL" id="EBZ0244781.1"/>
    </source>
</evidence>
<reference evidence="16" key="5">
    <citation type="submission" date="2018-09" db="EMBL/GenBank/DDBJ databases">
        <authorList>
            <person name="Ashton P.M."/>
            <person name="Dallman T."/>
            <person name="Nair S."/>
            <person name="De Pinna E."/>
            <person name="Peters T."/>
            <person name="Grant K."/>
        </authorList>
    </citation>
    <scope>NUCLEOTIDE SEQUENCE</scope>
    <source>
        <strain evidence="13">231108</strain>
        <strain evidence="19">265852</strain>
        <strain evidence="27">29290</strain>
        <strain evidence="15">356083</strain>
        <strain evidence="14">422529</strain>
        <strain evidence="28">425567</strain>
        <strain evidence="23">43916</strain>
        <strain evidence="12">488670</strain>
        <strain evidence="16">576290</strain>
        <strain evidence="17">632340</strain>
        <strain evidence="21">86846</strain>
    </source>
</reference>
<dbReference type="PROSITE" id="PS51077">
    <property type="entry name" value="HTH_ICLR"/>
    <property type="match status" value="1"/>
</dbReference>
<evidence type="ECO:0000313" key="20">
    <source>
        <dbReference type="EMBL" id="ECU8355844.1"/>
    </source>
</evidence>
<dbReference type="PROSITE" id="PS51078">
    <property type="entry name" value="ICLR_ED"/>
    <property type="match status" value="1"/>
</dbReference>
<evidence type="ECO:0000313" key="27">
    <source>
        <dbReference type="EMBL" id="MIT50260.1"/>
    </source>
</evidence>
<dbReference type="NCBIfam" id="NF007548">
    <property type="entry name" value="PRK10163.1"/>
    <property type="match status" value="1"/>
</dbReference>
<evidence type="ECO:0000256" key="5">
    <source>
        <dbReference type="ARBA" id="ARBA00040379"/>
    </source>
</evidence>
<dbReference type="KEGG" id="seni:CY43_02925"/>
<evidence type="ECO:0000313" key="19">
    <source>
        <dbReference type="EMBL" id="ECF1543848.1"/>
    </source>
</evidence>
<organism evidence="16">
    <name type="scientific">Salmonella typhimurium</name>
    <dbReference type="NCBI Taxonomy" id="90371"/>
    <lineage>
        <taxon>Bacteria</taxon>
        <taxon>Pseudomonadati</taxon>
        <taxon>Pseudomonadota</taxon>
        <taxon>Gammaproteobacteria</taxon>
        <taxon>Enterobacterales</taxon>
        <taxon>Enterobacteriaceae</taxon>
        <taxon>Salmonella</taxon>
    </lineage>
</organism>
<dbReference type="FunFam" id="3.30.450.40:FF:000017">
    <property type="entry name" value="HTH-type transcriptional repressor AllR"/>
    <property type="match status" value="1"/>
</dbReference>
<dbReference type="InterPro" id="IPR036388">
    <property type="entry name" value="WH-like_DNA-bd_sf"/>
</dbReference>
<dbReference type="EMBL" id="AAKRET010000025">
    <property type="protein sequence ID" value="ECU8355844.1"/>
    <property type="molecule type" value="Genomic_DNA"/>
</dbReference>
<sequence length="272" mass="29219">MTEVRRRGRPGQAEPTAQKGAQALERGIAILQYLERSGGSSSVSDISGSLDLPLSTTFRLLKVLQAADFVYQDSQLGWWHIGLGVFNVGSAYIHNRDVLSVAGPFMHRLMLLSGETVNVAIRNGNEAVLIGQKECKSMVRMCAPLGSRLPLHASGAGKALLYPLTEEELVGIVVNTGLRRFTPTTLVDLPILLKNLEQAREQGYTVDQEEHVVGLNCIASAIYDDAGSVVAAISISGPASRLTEDRFISQGELVRDTAKDISTALGLKPPVA</sequence>
<dbReference type="InterPro" id="IPR014757">
    <property type="entry name" value="Tscrpt_reg_IclR_C"/>
</dbReference>
<evidence type="ECO:0000313" key="24">
    <source>
        <dbReference type="EMBL" id="EDI6665592.1"/>
    </source>
</evidence>
<dbReference type="EMBL" id="DAAFPQ010000004">
    <property type="protein sequence ID" value="HAB0970536.1"/>
    <property type="molecule type" value="Genomic_DNA"/>
</dbReference>
<evidence type="ECO:0000313" key="26">
    <source>
        <dbReference type="EMBL" id="KTZ04482.1"/>
    </source>
</evidence>
<dbReference type="SMR" id="A0A0D6H8N1"/>
<dbReference type="Pfam" id="PF01614">
    <property type="entry name" value="IclR_C"/>
    <property type="match status" value="1"/>
</dbReference>
<dbReference type="PATRIC" id="fig|59201.122.peg.874"/>
<keyword evidence="4" id="KW-0804">Transcription</keyword>
<evidence type="ECO:0000313" key="25">
    <source>
        <dbReference type="EMBL" id="HAB0970536.1"/>
    </source>
</evidence>
<dbReference type="AlphaFoldDB" id="A0A0D6H8N1"/>
<dbReference type="EMBL" id="AAHPUT010000001">
    <property type="protein sequence ID" value="EBZ0244781.1"/>
    <property type="molecule type" value="Genomic_DNA"/>
</dbReference>
<dbReference type="PANTHER" id="PTHR30136:SF24">
    <property type="entry name" value="HTH-TYPE TRANSCRIPTIONAL REPRESSOR ALLR"/>
    <property type="match status" value="1"/>
</dbReference>
<dbReference type="InterPro" id="IPR005471">
    <property type="entry name" value="Tscrpt_reg_IclR_N"/>
</dbReference>
<keyword evidence="1" id="KW-0678">Repressor</keyword>
<evidence type="ECO:0000256" key="4">
    <source>
        <dbReference type="ARBA" id="ARBA00023163"/>
    </source>
</evidence>
<accession>A0A0F7J4F4</accession>
<evidence type="ECO:0000256" key="1">
    <source>
        <dbReference type="ARBA" id="ARBA00022491"/>
    </source>
</evidence>
<keyword evidence="2" id="KW-0805">Transcription regulation</keyword>
<comment type="function">
    <text evidence="7">Negative regulator of allantoin and glyoxylate utilization operons. Binds to the gcl promoter and to the allS-allA intergenic region.</text>
</comment>
<feature type="domain" description="IclR-ED" evidence="10">
    <location>
        <begin position="84"/>
        <end position="267"/>
    </location>
</feature>
<dbReference type="EMBL" id="JYVU01000082">
    <property type="protein sequence ID" value="KTZ04482.1"/>
    <property type="molecule type" value="Genomic_DNA"/>
</dbReference>
<dbReference type="EMBL" id="CP011428">
    <property type="protein sequence ID" value="AKH06191.1"/>
    <property type="molecule type" value="Genomic_DNA"/>
</dbReference>
<evidence type="ECO:0000313" key="29">
    <source>
        <dbReference type="Proteomes" id="UP000034636"/>
    </source>
</evidence>
<reference evidence="22" key="6">
    <citation type="submission" date="2019-09" db="EMBL/GenBank/DDBJ databases">
        <authorList>
            <consortium name="GenomeTrakr network: Whole genome sequencing for foodborne pathogen traceback"/>
        </authorList>
    </citation>
    <scope>NUCLEOTIDE SEQUENCE [LARGE SCALE GENOMIC DNA]</scope>
    <source>
        <strain evidence="22">AUSMDU00020735</strain>
        <strain evidence="18 31">VA_WGS-00080</strain>
    </source>
</reference>
<evidence type="ECO:0000313" key="11">
    <source>
        <dbReference type="EMBL" id="AKH06191.1"/>
    </source>
</evidence>
<reference evidence="26 30" key="1">
    <citation type="submission" date="2014-09" db="EMBL/GenBank/DDBJ databases">
        <title>Salmonella Genotype and Phenotype Association.</title>
        <authorList>
            <person name="Chen Y."/>
            <person name="Folster J."/>
            <person name="Ayers S."/>
            <person name="Kabera C."/>
            <person name="Li C."/>
            <person name="Mukherjee S."/>
            <person name="Lam C."/>
            <person name="Zhao S."/>
            <person name="McDermott P."/>
        </authorList>
    </citation>
    <scope>NUCLEOTIDE SEQUENCE [LARGE SCALE GENOMIC DNA]</scope>
    <source>
        <strain evidence="26 30">CVM N32045</strain>
    </source>
</reference>
<dbReference type="Proteomes" id="UP000839581">
    <property type="component" value="Unassembled WGS sequence"/>
</dbReference>
<dbReference type="Proteomes" id="UP000839911">
    <property type="component" value="Unassembled WGS sequence"/>
</dbReference>
<dbReference type="EMBL" id="AAHIPE010000004">
    <property type="protein sequence ID" value="EBW5461925.1"/>
    <property type="molecule type" value="Genomic_DNA"/>
</dbReference>
<dbReference type="EMBL" id="AAKUOT010000002">
    <property type="protein sequence ID" value="ECV8759642.1"/>
    <property type="molecule type" value="Genomic_DNA"/>
</dbReference>
<dbReference type="Proteomes" id="UP000839595">
    <property type="component" value="Unassembled WGS sequence"/>
</dbReference>
<accession>A0A0D6H8N1</accession>
<evidence type="ECO:0000313" key="28">
    <source>
        <dbReference type="EMBL" id="MLP84608.1"/>
    </source>
</evidence>
<dbReference type="EMBL" id="RVDJ01000003">
    <property type="protein sequence ID" value="MLP84608.1"/>
    <property type="molecule type" value="Genomic_DNA"/>
</dbReference>
<evidence type="ECO:0000313" key="15">
    <source>
        <dbReference type="EMBL" id="EBY1700510.1"/>
    </source>
</evidence>
<dbReference type="InterPro" id="IPR036390">
    <property type="entry name" value="WH_DNA-bd_sf"/>
</dbReference>
<dbReference type="SUPFAM" id="SSF55781">
    <property type="entry name" value="GAF domain-like"/>
    <property type="match status" value="1"/>
</dbReference>
<dbReference type="EMBL" id="AAHDPU010000001">
    <property type="protein sequence ID" value="EBU9270724.1"/>
    <property type="molecule type" value="Genomic_DNA"/>
</dbReference>
<evidence type="ECO:0000313" key="12">
    <source>
        <dbReference type="EMBL" id="EBU9270724.1"/>
    </source>
</evidence>
<evidence type="ECO:0000313" key="30">
    <source>
        <dbReference type="Proteomes" id="UP000054461"/>
    </source>
</evidence>
<dbReference type="RefSeq" id="WP_000141265.1">
    <property type="nucleotide sequence ID" value="NZ_AP023291.1"/>
</dbReference>
<dbReference type="EMBL" id="RSUA01000029">
    <property type="protein sequence ID" value="MIT50260.1"/>
    <property type="molecule type" value="Genomic_DNA"/>
</dbReference>
<dbReference type="OMA" id="EHMDGLR"/>
<reference evidence="25" key="7">
    <citation type="submission" date="2019-10" db="EMBL/GenBank/DDBJ databases">
        <authorList>
            <consortium name="NCBI Pathogen Detection Project"/>
        </authorList>
    </citation>
    <scope>NUCLEOTIDE SEQUENCE</scope>
    <source>
        <strain evidence="25">Salmonella enterica</strain>
    </source>
</reference>
<dbReference type="Gene3D" id="1.10.10.10">
    <property type="entry name" value="Winged helix-like DNA-binding domain superfamily/Winged helix DNA-binding domain"/>
    <property type="match status" value="1"/>
</dbReference>
<keyword evidence="3 11" id="KW-0238">DNA-binding</keyword>
<evidence type="ECO:0000313" key="31">
    <source>
        <dbReference type="Proteomes" id="UP000338496"/>
    </source>
</evidence>
<feature type="domain" description="HTH iclR-type" evidence="9">
    <location>
        <begin position="21"/>
        <end position="83"/>
    </location>
</feature>
<dbReference type="Proteomes" id="UP000839909">
    <property type="component" value="Unassembled WGS sequence"/>
</dbReference>
<dbReference type="PANTHER" id="PTHR30136">
    <property type="entry name" value="HELIX-TURN-HELIX TRANSCRIPTIONAL REGULATOR, ICLR FAMILY"/>
    <property type="match status" value="1"/>
</dbReference>
<dbReference type="EMBL" id="AALDNI010000022">
    <property type="protein sequence ID" value="ECY5341913.1"/>
    <property type="molecule type" value="Genomic_DNA"/>
</dbReference>
<dbReference type="InterPro" id="IPR029016">
    <property type="entry name" value="GAF-like_dom_sf"/>
</dbReference>
<dbReference type="Proteomes" id="UP000839907">
    <property type="component" value="Unassembled WGS sequence"/>
</dbReference>
<evidence type="ECO:0000259" key="10">
    <source>
        <dbReference type="PROSITE" id="PS51078"/>
    </source>
</evidence>
<dbReference type="GO" id="GO:0003677">
    <property type="term" value="F:DNA binding"/>
    <property type="evidence" value="ECO:0007669"/>
    <property type="project" value="UniProtKB-KW"/>
</dbReference>
<evidence type="ECO:0000256" key="3">
    <source>
        <dbReference type="ARBA" id="ARBA00023125"/>
    </source>
</evidence>
<evidence type="ECO:0000256" key="6">
    <source>
        <dbReference type="ARBA" id="ARBA00042627"/>
    </source>
</evidence>
<reference evidence="20" key="4">
    <citation type="submission" date="2018-08" db="EMBL/GenBank/DDBJ databases">
        <authorList>
            <consortium name="PulseNet: The National Subtyping Network for Foodborne Disease Surveillance"/>
            <person name="Tarr C.L."/>
            <person name="Trees E."/>
            <person name="Katz L.S."/>
            <person name="Carleton-Romer H.A."/>
            <person name="Stroika S."/>
            <person name="Kucerova Z."/>
            <person name="Roache K.F."/>
            <person name="Sabol A.L."/>
            <person name="Besser J."/>
            <person name="Gerner-Smidt P."/>
        </authorList>
    </citation>
    <scope>NUCLEOTIDE SEQUENCE [LARGE SCALE GENOMIC DNA]</scope>
    <source>
        <strain evidence="20">PNUSAS008736</strain>
        <strain evidence="24">PNUSAS016739</strain>
    </source>
</reference>
<dbReference type="Proteomes" id="UP000885385">
    <property type="component" value="Unassembled WGS sequence"/>
</dbReference>
<evidence type="ECO:0000313" key="18">
    <source>
        <dbReference type="EMBL" id="ECE0295709.1"/>
    </source>
</evidence>
<evidence type="ECO:0000313" key="14">
    <source>
        <dbReference type="EMBL" id="EBW5461925.1"/>
    </source>
</evidence>
<dbReference type="Proteomes" id="UP000054461">
    <property type="component" value="Unassembled WGS sequence"/>
</dbReference>
<dbReference type="GO" id="GO:0003700">
    <property type="term" value="F:DNA-binding transcription factor activity"/>
    <property type="evidence" value="ECO:0007669"/>
    <property type="project" value="TreeGrafter"/>
</dbReference>
<dbReference type="Proteomes" id="UP000839617">
    <property type="component" value="Unassembled WGS sequence"/>
</dbReference>
<dbReference type="InterPro" id="IPR050707">
    <property type="entry name" value="HTH_MetabolicPath_Reg"/>
</dbReference>
<dbReference type="Proteomes" id="UP000839915">
    <property type="component" value="Unassembled WGS sequence"/>
</dbReference>
<dbReference type="Gene3D" id="3.30.450.40">
    <property type="match status" value="1"/>
</dbReference>
<dbReference type="Pfam" id="PF09339">
    <property type="entry name" value="HTH_IclR"/>
    <property type="match status" value="1"/>
</dbReference>
<evidence type="ECO:0000256" key="8">
    <source>
        <dbReference type="SAM" id="MobiDB-lite"/>
    </source>
</evidence>
<dbReference type="EMBL" id="AAHRYM010000001">
    <property type="protein sequence ID" value="EBZ6919539.1"/>
    <property type="molecule type" value="Genomic_DNA"/>
</dbReference>
<dbReference type="EMBL" id="AAHIDF010000026">
    <property type="protein sequence ID" value="EBW3630096.1"/>
    <property type="molecule type" value="Genomic_DNA"/>
</dbReference>
<evidence type="ECO:0000313" key="13">
    <source>
        <dbReference type="EMBL" id="EBW3630096.1"/>
    </source>
</evidence>
<dbReference type="Proteomes" id="UP000034636">
    <property type="component" value="Chromosome"/>
</dbReference>
<dbReference type="Proteomes" id="UP000839616">
    <property type="component" value="Unassembled WGS sequence"/>
</dbReference>
<dbReference type="EMBL" id="AAIKGB010000009">
    <property type="protein sequence ID" value="ECF1543848.1"/>
    <property type="molecule type" value="Genomic_DNA"/>
</dbReference>
<dbReference type="Proteomes" id="UP000839905">
    <property type="component" value="Unassembled WGS sequence"/>
</dbReference>
<dbReference type="SMART" id="SM00346">
    <property type="entry name" value="HTH_ICLR"/>
    <property type="match status" value="1"/>
</dbReference>
<reference evidence="25" key="3">
    <citation type="journal article" date="2018" name="Genome Biol.">
        <title>SKESA: strategic k-mer extension for scrupulous assemblies.</title>
        <authorList>
            <person name="Souvorov A."/>
            <person name="Agarwala R."/>
            <person name="Lipman D.J."/>
        </authorList>
    </citation>
    <scope>NUCLEOTIDE SEQUENCE</scope>
    <source>
        <strain evidence="25">Salmonella enterica</strain>
    </source>
</reference>
<evidence type="ECO:0000313" key="21">
    <source>
        <dbReference type="EMBL" id="ECV8759642.1"/>
    </source>
</evidence>
<evidence type="ECO:0000256" key="7">
    <source>
        <dbReference type="ARBA" id="ARBA00054190"/>
    </source>
</evidence>
<dbReference type="EMBL" id="AAMLUT010000009">
    <property type="protein sequence ID" value="EDI6665592.1"/>
    <property type="molecule type" value="Genomic_DNA"/>
</dbReference>
<dbReference type="Proteomes" id="UP000839908">
    <property type="component" value="Unassembled WGS sequence"/>
</dbReference>
<name>A0A0D6H8N1_SALTM</name>
<evidence type="ECO:0000259" key="9">
    <source>
        <dbReference type="PROSITE" id="PS51077"/>
    </source>
</evidence>
<evidence type="ECO:0000256" key="2">
    <source>
        <dbReference type="ARBA" id="ARBA00023015"/>
    </source>
</evidence>